<dbReference type="EMBL" id="PQFF01000131">
    <property type="protein sequence ID" value="RHZ79834.1"/>
    <property type="molecule type" value="Genomic_DNA"/>
</dbReference>
<name>A0A397J3M4_9GLOM</name>
<keyword evidence="1" id="KW-1133">Transmembrane helix</keyword>
<evidence type="ECO:0000313" key="3">
    <source>
        <dbReference type="Proteomes" id="UP000266861"/>
    </source>
</evidence>
<dbReference type="Proteomes" id="UP000266861">
    <property type="component" value="Unassembled WGS sequence"/>
</dbReference>
<evidence type="ECO:0000313" key="2">
    <source>
        <dbReference type="EMBL" id="RHZ79834.1"/>
    </source>
</evidence>
<organism evidence="2 3">
    <name type="scientific">Diversispora epigaea</name>
    <dbReference type="NCBI Taxonomy" id="1348612"/>
    <lineage>
        <taxon>Eukaryota</taxon>
        <taxon>Fungi</taxon>
        <taxon>Fungi incertae sedis</taxon>
        <taxon>Mucoromycota</taxon>
        <taxon>Glomeromycotina</taxon>
        <taxon>Glomeromycetes</taxon>
        <taxon>Diversisporales</taxon>
        <taxon>Diversisporaceae</taxon>
        <taxon>Diversispora</taxon>
    </lineage>
</organism>
<proteinExistence type="predicted"/>
<feature type="transmembrane region" description="Helical" evidence="1">
    <location>
        <begin position="86"/>
        <end position="108"/>
    </location>
</feature>
<evidence type="ECO:0000256" key="1">
    <source>
        <dbReference type="SAM" id="Phobius"/>
    </source>
</evidence>
<dbReference type="AlphaFoldDB" id="A0A397J3M4"/>
<keyword evidence="1" id="KW-0472">Membrane</keyword>
<accession>A0A397J3M4</accession>
<sequence>MFQFDIKIFLHNWRFLQFFLTAFLVGLAIPQTVSNDDFGEPLDVRKRSLSSQAFYFFVITVTLVKIAYNLFYIEYRWSDRLLFHDAVMDCTFFVVWFMTCAINSIFSFMPKLSNCSGPLLLEERTCRIYLISITLCWFVTWTFIISFVLTLKTIFKRRANLSINSSINSRLFV</sequence>
<feature type="transmembrane region" description="Helical" evidence="1">
    <location>
        <begin position="128"/>
        <end position="151"/>
    </location>
</feature>
<keyword evidence="3" id="KW-1185">Reference proteome</keyword>
<comment type="caution">
    <text evidence="2">The sequence shown here is derived from an EMBL/GenBank/DDBJ whole genome shotgun (WGS) entry which is preliminary data.</text>
</comment>
<feature type="transmembrane region" description="Helical" evidence="1">
    <location>
        <begin position="54"/>
        <end position="74"/>
    </location>
</feature>
<gene>
    <name evidence="2" type="ORF">Glove_140g147</name>
</gene>
<protein>
    <submittedName>
        <fullName evidence="2">Uncharacterized protein</fullName>
    </submittedName>
</protein>
<reference evidence="2 3" key="1">
    <citation type="submission" date="2018-08" db="EMBL/GenBank/DDBJ databases">
        <title>Genome and evolution of the arbuscular mycorrhizal fungus Diversispora epigaea (formerly Glomus versiforme) and its bacterial endosymbionts.</title>
        <authorList>
            <person name="Sun X."/>
            <person name="Fei Z."/>
            <person name="Harrison M."/>
        </authorList>
    </citation>
    <scope>NUCLEOTIDE SEQUENCE [LARGE SCALE GENOMIC DNA]</scope>
    <source>
        <strain evidence="2 3">IT104</strain>
    </source>
</reference>
<keyword evidence="1" id="KW-0812">Transmembrane</keyword>